<feature type="transmembrane region" description="Helical" evidence="1">
    <location>
        <begin position="599"/>
        <end position="617"/>
    </location>
</feature>
<feature type="transmembrane region" description="Helical" evidence="1">
    <location>
        <begin position="521"/>
        <end position="539"/>
    </location>
</feature>
<evidence type="ECO:0000313" key="3">
    <source>
        <dbReference type="Proteomes" id="UP000241639"/>
    </source>
</evidence>
<dbReference type="SUPFAM" id="SSF53649">
    <property type="entry name" value="Alkaline phosphatase-like"/>
    <property type="match status" value="1"/>
</dbReference>
<feature type="transmembrane region" description="Helical" evidence="1">
    <location>
        <begin position="12"/>
        <end position="31"/>
    </location>
</feature>
<dbReference type="Proteomes" id="UP000241639">
    <property type="component" value="Unassembled WGS sequence"/>
</dbReference>
<reference evidence="2 3" key="1">
    <citation type="submission" date="2018-04" db="EMBL/GenBank/DDBJ databases">
        <title>Genomic Encyclopedia of Archaeal and Bacterial Type Strains, Phase II (KMG-II): from individual species to whole genera.</title>
        <authorList>
            <person name="Goeker M."/>
        </authorList>
    </citation>
    <scope>NUCLEOTIDE SEQUENCE [LARGE SCALE GENOMIC DNA]</scope>
    <source>
        <strain evidence="2 3">DSM 45169</strain>
    </source>
</reference>
<feature type="transmembrane region" description="Helical" evidence="1">
    <location>
        <begin position="714"/>
        <end position="733"/>
    </location>
</feature>
<feature type="transmembrane region" description="Helical" evidence="1">
    <location>
        <begin position="575"/>
        <end position="592"/>
    </location>
</feature>
<dbReference type="Gene3D" id="3.40.720.10">
    <property type="entry name" value="Alkaline Phosphatase, subunit A"/>
    <property type="match status" value="1"/>
</dbReference>
<dbReference type="EMBL" id="PZZP01000004">
    <property type="protein sequence ID" value="PTM53245.1"/>
    <property type="molecule type" value="Genomic_DNA"/>
</dbReference>
<feature type="transmembrane region" description="Helical" evidence="1">
    <location>
        <begin position="691"/>
        <end position="708"/>
    </location>
</feature>
<dbReference type="AlphaFoldDB" id="A0A2T4Z0J5"/>
<feature type="transmembrane region" description="Helical" evidence="1">
    <location>
        <begin position="660"/>
        <end position="679"/>
    </location>
</feature>
<feature type="transmembrane region" description="Helical" evidence="1">
    <location>
        <begin position="478"/>
        <end position="501"/>
    </location>
</feature>
<feature type="transmembrane region" description="Helical" evidence="1">
    <location>
        <begin position="429"/>
        <end position="446"/>
    </location>
</feature>
<keyword evidence="1" id="KW-0812">Transmembrane</keyword>
<organism evidence="2 3">
    <name type="scientific">Desmospora activa DSM 45169</name>
    <dbReference type="NCBI Taxonomy" id="1121389"/>
    <lineage>
        <taxon>Bacteria</taxon>
        <taxon>Bacillati</taxon>
        <taxon>Bacillota</taxon>
        <taxon>Bacilli</taxon>
        <taxon>Bacillales</taxon>
        <taxon>Thermoactinomycetaceae</taxon>
        <taxon>Desmospora</taxon>
    </lineage>
</organism>
<keyword evidence="1" id="KW-0472">Membrane</keyword>
<dbReference type="InterPro" id="IPR017850">
    <property type="entry name" value="Alkaline_phosphatase_core_sf"/>
</dbReference>
<keyword evidence="3" id="KW-1185">Reference proteome</keyword>
<feature type="transmembrane region" description="Helical" evidence="1">
    <location>
        <begin position="551"/>
        <end position="569"/>
    </location>
</feature>
<proteinExistence type="predicted"/>
<evidence type="ECO:0000256" key="1">
    <source>
        <dbReference type="SAM" id="Phobius"/>
    </source>
</evidence>
<comment type="caution">
    <text evidence="2">The sequence shown here is derived from an EMBL/GenBank/DDBJ whole genome shotgun (WGS) entry which is preliminary data.</text>
</comment>
<sequence>MRLVNIRRLGRVWLIIGIVLAVMVTTLLWNVPAFVDRREGQNKHPLRQVWVISVYGLSLQDLQQNETPHLHHLLEKGVIGAMNVKTGGKEIDSNRYATLGAGTRAVAPPEETFFQPEESVPSLASSLPVTAASLYKQWLGSSPTRGSIIYPAIMEYIRENEAIHYTVAPGALGEALRKAGMGTMALGNLDEGERPVRWAPLLTMDRRGITAEGSIGRETLDAKASRPFGVKSRYSYIGDRLFSWSQPGVAVVELGDLYRLQQLSCKMAPRQQETVKRQVLKEMDAFIGKVINRLDESRLLLLLSPSATDEHSPSGTGLFPIILYRPGEQPGLLISDTTRRTGIVSSMDVAPTILSRLGVEIPTQMLGQPVKRTEGTVATFRETIEKVESIYRMRPPVLYSYILVQMVALVVGLSMILKRRESAGSWMQIILLGILLAPFLFLMISGVTARSFWLLSGSVLVSGWLMALLLTRSRTLPLLFWVGIIGFVPVVVDGLLGGPLIQQSFLGYDPIKGARYYGIGNEYMGVVLGSSILTAAAWLEWRKKYSLGTRIAIGALFLGLILFFAAPFWGTNAGGALAAMVGFGVAYLRFFWWGPIRWWHVAGAFVLGLGVLLAMNFSHTHSSHIGRAWATLAAGDLEGITNIIQRKLEMNWRLLRVSSWGKVFLLSLFAMGVLAFRPVRGLHWMTERYPQLFNGFAAIVAGALAALVLNDSGIVSAATAIVYVVMPVMIIGYREWISHGGTTGIELEKTSKPR</sequence>
<feature type="transmembrane region" description="Helical" evidence="1">
    <location>
        <begin position="452"/>
        <end position="471"/>
    </location>
</feature>
<feature type="transmembrane region" description="Helical" evidence="1">
    <location>
        <begin position="398"/>
        <end position="417"/>
    </location>
</feature>
<gene>
    <name evidence="2" type="ORF">C8J48_3557</name>
</gene>
<accession>A0A2T4Z0J5</accession>
<name>A0A2T4Z0J5_9BACL</name>
<keyword evidence="1" id="KW-1133">Transmembrane helix</keyword>
<protein>
    <submittedName>
        <fullName evidence="2">Uncharacterized protein</fullName>
    </submittedName>
</protein>
<evidence type="ECO:0000313" key="2">
    <source>
        <dbReference type="EMBL" id="PTM53245.1"/>
    </source>
</evidence>